<evidence type="ECO:0000256" key="3">
    <source>
        <dbReference type="ARBA" id="ARBA00012601"/>
    </source>
</evidence>
<evidence type="ECO:0000256" key="1">
    <source>
        <dbReference type="ARBA" id="ARBA00000966"/>
    </source>
</evidence>
<evidence type="ECO:0000256" key="9">
    <source>
        <dbReference type="SAM" id="SignalP"/>
    </source>
</evidence>
<dbReference type="InterPro" id="IPR001701">
    <property type="entry name" value="Glyco_hydro_9"/>
</dbReference>
<protein>
    <recommendedName>
        <fullName evidence="3">cellulase</fullName>
        <ecNumber evidence="3">3.2.1.4</ecNumber>
    </recommendedName>
</protein>
<dbReference type="EC" id="3.2.1.4" evidence="3"/>
<dbReference type="SUPFAM" id="SSF48208">
    <property type="entry name" value="Six-hairpin glycosidases"/>
    <property type="match status" value="1"/>
</dbReference>
<evidence type="ECO:0000256" key="4">
    <source>
        <dbReference type="ARBA" id="ARBA00022801"/>
    </source>
</evidence>
<dbReference type="InterPro" id="IPR012341">
    <property type="entry name" value="6hp_glycosidase-like_sf"/>
</dbReference>
<keyword evidence="6" id="KW-0119">Carbohydrate metabolism</keyword>
<accession>A0ABQ5GGK8</accession>
<proteinExistence type="inferred from homology"/>
<keyword evidence="12" id="KW-1185">Reference proteome</keyword>
<feature type="chain" id="PRO_5046259554" description="cellulase" evidence="9">
    <location>
        <begin position="25"/>
        <end position="214"/>
    </location>
</feature>
<sequence>MAQSIFCATFLVFFTLTTLSFTLAFTQQNYTDAFAKSILFFEGQRSGKLPANQRVTWRSDSGLQDGSSANVDLVGGYYDAGDNVKFGLPMAFTTTMLAWSLIEFGTTMKSELWNAQAALRWSTDYLLKAATTTPGILYVQVGEPNSDHRCWERPEDMDTPRMVYTVSPQNPGSDVAAETAAALAAAAIAFRNFDNPYSQKLLQTAIYLHYLLLN</sequence>
<evidence type="ECO:0000259" key="10">
    <source>
        <dbReference type="Pfam" id="PF00759"/>
    </source>
</evidence>
<keyword evidence="8" id="KW-0624">Polysaccharide degradation</keyword>
<evidence type="ECO:0000256" key="8">
    <source>
        <dbReference type="ARBA" id="ARBA00023326"/>
    </source>
</evidence>
<reference evidence="11" key="1">
    <citation type="journal article" date="2022" name="Int. J. Mol. Sci.">
        <title>Draft Genome of Tanacetum Coccineum: Genomic Comparison of Closely Related Tanacetum-Family Plants.</title>
        <authorList>
            <person name="Yamashiro T."/>
            <person name="Shiraishi A."/>
            <person name="Nakayama K."/>
            <person name="Satake H."/>
        </authorList>
    </citation>
    <scope>NUCLEOTIDE SEQUENCE</scope>
</reference>
<dbReference type="Pfam" id="PF00759">
    <property type="entry name" value="Glyco_hydro_9"/>
    <property type="match status" value="1"/>
</dbReference>
<comment type="caution">
    <text evidence="11">The sequence shown here is derived from an EMBL/GenBank/DDBJ whole genome shotgun (WGS) entry which is preliminary data.</text>
</comment>
<dbReference type="InterPro" id="IPR008928">
    <property type="entry name" value="6-hairpin_glycosidase_sf"/>
</dbReference>
<keyword evidence="9" id="KW-0732">Signal</keyword>
<evidence type="ECO:0000256" key="5">
    <source>
        <dbReference type="ARBA" id="ARBA00023001"/>
    </source>
</evidence>
<feature type="signal peptide" evidence="9">
    <location>
        <begin position="1"/>
        <end position="24"/>
    </location>
</feature>
<keyword evidence="5" id="KW-0136">Cellulose degradation</keyword>
<evidence type="ECO:0000313" key="11">
    <source>
        <dbReference type="EMBL" id="GJT74017.1"/>
    </source>
</evidence>
<keyword evidence="4" id="KW-0378">Hydrolase</keyword>
<name>A0ABQ5GGK8_9ASTR</name>
<gene>
    <name evidence="11" type="ORF">Tco_1033303</name>
</gene>
<reference evidence="11" key="2">
    <citation type="submission" date="2022-01" db="EMBL/GenBank/DDBJ databases">
        <authorList>
            <person name="Yamashiro T."/>
            <person name="Shiraishi A."/>
            <person name="Satake H."/>
            <person name="Nakayama K."/>
        </authorList>
    </citation>
    <scope>NUCLEOTIDE SEQUENCE</scope>
</reference>
<dbReference type="EMBL" id="BQNB010018404">
    <property type="protein sequence ID" value="GJT74017.1"/>
    <property type="molecule type" value="Genomic_DNA"/>
</dbReference>
<evidence type="ECO:0000313" key="12">
    <source>
        <dbReference type="Proteomes" id="UP001151760"/>
    </source>
</evidence>
<evidence type="ECO:0000256" key="7">
    <source>
        <dbReference type="ARBA" id="ARBA00023295"/>
    </source>
</evidence>
<keyword evidence="7" id="KW-0326">Glycosidase</keyword>
<dbReference type="Gene3D" id="1.50.10.10">
    <property type="match status" value="1"/>
</dbReference>
<feature type="domain" description="Glycoside hydrolase family 9" evidence="10">
    <location>
        <begin position="30"/>
        <end position="208"/>
    </location>
</feature>
<organism evidence="11 12">
    <name type="scientific">Tanacetum coccineum</name>
    <dbReference type="NCBI Taxonomy" id="301880"/>
    <lineage>
        <taxon>Eukaryota</taxon>
        <taxon>Viridiplantae</taxon>
        <taxon>Streptophyta</taxon>
        <taxon>Embryophyta</taxon>
        <taxon>Tracheophyta</taxon>
        <taxon>Spermatophyta</taxon>
        <taxon>Magnoliopsida</taxon>
        <taxon>eudicotyledons</taxon>
        <taxon>Gunneridae</taxon>
        <taxon>Pentapetalae</taxon>
        <taxon>asterids</taxon>
        <taxon>campanulids</taxon>
        <taxon>Asterales</taxon>
        <taxon>Asteraceae</taxon>
        <taxon>Asteroideae</taxon>
        <taxon>Anthemideae</taxon>
        <taxon>Anthemidinae</taxon>
        <taxon>Tanacetum</taxon>
    </lineage>
</organism>
<dbReference type="PANTHER" id="PTHR22298">
    <property type="entry name" value="ENDO-1,4-BETA-GLUCANASE"/>
    <property type="match status" value="1"/>
</dbReference>
<comment type="similarity">
    <text evidence="2">Belongs to the glycosyl hydrolase 9 (cellulase E) family.</text>
</comment>
<dbReference type="Proteomes" id="UP001151760">
    <property type="component" value="Unassembled WGS sequence"/>
</dbReference>
<evidence type="ECO:0000256" key="6">
    <source>
        <dbReference type="ARBA" id="ARBA00023277"/>
    </source>
</evidence>
<evidence type="ECO:0000256" key="2">
    <source>
        <dbReference type="ARBA" id="ARBA00007072"/>
    </source>
</evidence>
<comment type="catalytic activity">
    <reaction evidence="1">
        <text>Endohydrolysis of (1-&gt;4)-beta-D-glucosidic linkages in cellulose, lichenin and cereal beta-D-glucans.</text>
        <dbReference type="EC" id="3.2.1.4"/>
    </reaction>
</comment>